<dbReference type="EMBL" id="CP000230">
    <property type="protein sequence ID" value="ABC21428.1"/>
    <property type="molecule type" value="Genomic_DNA"/>
</dbReference>
<dbReference type="GO" id="GO:0019685">
    <property type="term" value="P:photosynthesis, dark reaction"/>
    <property type="evidence" value="ECO:0007669"/>
    <property type="project" value="InterPro"/>
</dbReference>
<proteinExistence type="predicted"/>
<dbReference type="GO" id="GO:0030494">
    <property type="term" value="P:bacteriochlorophyll biosynthetic process"/>
    <property type="evidence" value="ECO:0007669"/>
    <property type="project" value="InterPro"/>
</dbReference>
<evidence type="ECO:0000313" key="2">
    <source>
        <dbReference type="Proteomes" id="UP000001929"/>
    </source>
</evidence>
<dbReference type="Proteomes" id="UP000001929">
    <property type="component" value="Chromosome"/>
</dbReference>
<dbReference type="HOGENOM" id="CLU_106299_0_0_5"/>
<protein>
    <submittedName>
        <fullName evidence="1">2-vinyl bacteriochlorophyllide hydratase</fullName>
    </submittedName>
</protein>
<reference evidence="1 2" key="1">
    <citation type="journal article" date="2011" name="Stand. Genomic Sci.">
        <title>Complete genome sequence of Rhodospirillum rubrum type strain (S1).</title>
        <authorList>
            <person name="Munk A.C."/>
            <person name="Copeland A."/>
            <person name="Lucas S."/>
            <person name="Lapidus A."/>
            <person name="Del Rio T.G."/>
            <person name="Barry K."/>
            <person name="Detter J.C."/>
            <person name="Hammon N."/>
            <person name="Israni S."/>
            <person name="Pitluck S."/>
            <person name="Brettin T."/>
            <person name="Bruce D."/>
            <person name="Han C."/>
            <person name="Tapia R."/>
            <person name="Gilna P."/>
            <person name="Schmutz J."/>
            <person name="Larimer F."/>
            <person name="Land M."/>
            <person name="Kyrpides N.C."/>
            <person name="Mavromatis K."/>
            <person name="Richardson P."/>
            <person name="Rohde M."/>
            <person name="Goker M."/>
            <person name="Klenk H.P."/>
            <person name="Zhang Y."/>
            <person name="Roberts G.P."/>
            <person name="Reslewic S."/>
            <person name="Schwartz D.C."/>
        </authorList>
    </citation>
    <scope>NUCLEOTIDE SEQUENCE [LARGE SCALE GENOMIC DNA]</scope>
    <source>
        <strain evidence="2">ATCC 11170 / ATH 1.1.1 / DSM 467 / LMG 4362 / NCIMB 8255 / S1</strain>
    </source>
</reference>
<dbReference type="Pfam" id="PF07284">
    <property type="entry name" value="BCHF"/>
    <property type="match status" value="1"/>
</dbReference>
<sequence length="193" mass="20877">MIATVDGCPWSAHAGVLCVHRPHLTPSASRSQAARTPSKALYTAEERARRDRSPWTVVQGILAPVQFLVFLVSLYFVLRYLATGAGLEIANASVVVKTLVLYTIMITGSIWEKVVFGRWLFAPVFFWEDVVSMLVLALHTSYLVALLAGGLAPAQMMTLALAAYAAYVVNAAQFVIKLRAARRGGVALAEGAQ</sequence>
<accession>Q2RWR7</accession>
<dbReference type="AlphaFoldDB" id="Q2RWR7"/>
<dbReference type="KEGG" id="rru:Rru_A0624"/>
<dbReference type="InterPro" id="IPR009905">
    <property type="entry name" value="BCHF"/>
</dbReference>
<dbReference type="EnsemblBacteria" id="ABC21428">
    <property type="protein sequence ID" value="ABC21428"/>
    <property type="gene ID" value="Rru_A0624"/>
</dbReference>
<organism evidence="1 2">
    <name type="scientific">Rhodospirillum rubrum (strain ATCC 11170 / ATH 1.1.1 / DSM 467 / LMG 4362 / NCIMB 8255 / S1)</name>
    <dbReference type="NCBI Taxonomy" id="269796"/>
    <lineage>
        <taxon>Bacteria</taxon>
        <taxon>Pseudomonadati</taxon>
        <taxon>Pseudomonadota</taxon>
        <taxon>Alphaproteobacteria</taxon>
        <taxon>Rhodospirillales</taxon>
        <taxon>Rhodospirillaceae</taxon>
        <taxon>Rhodospirillum</taxon>
    </lineage>
</organism>
<keyword evidence="2" id="KW-1185">Reference proteome</keyword>
<name>Q2RWR7_RHORT</name>
<dbReference type="PATRIC" id="fig|269796.9.peg.679"/>
<evidence type="ECO:0000313" key="1">
    <source>
        <dbReference type="EMBL" id="ABC21428.1"/>
    </source>
</evidence>
<gene>
    <name evidence="1" type="ordered locus">Rru_A0624</name>
</gene>
<dbReference type="GO" id="GO:0016836">
    <property type="term" value="F:hydro-lyase activity"/>
    <property type="evidence" value="ECO:0007669"/>
    <property type="project" value="InterPro"/>
</dbReference>
<dbReference type="eggNOG" id="ENOG502ZS4D">
    <property type="taxonomic scope" value="Bacteria"/>
</dbReference>
<dbReference type="PhylomeDB" id="Q2RWR7"/>
<dbReference type="STRING" id="269796.Rru_A0624"/>
<dbReference type="NCBIfam" id="TIGR02020">
    <property type="entry name" value="BchF"/>
    <property type="match status" value="1"/>
</dbReference>